<dbReference type="SUPFAM" id="SSF56112">
    <property type="entry name" value="Protein kinase-like (PK-like)"/>
    <property type="match status" value="1"/>
</dbReference>
<evidence type="ECO:0000256" key="2">
    <source>
        <dbReference type="ARBA" id="ARBA00011738"/>
    </source>
</evidence>
<dbReference type="Proteomes" id="UP001085076">
    <property type="component" value="Miscellaneous, Linkage group lg05"/>
</dbReference>
<comment type="function">
    <text evidence="4">Dirigent proteins impart stereoselectivity on the phenoxy radical-coupling reaction, yielding optically active lignans from two molecules of coniferyl alcohol in the biosynthesis of lignans, flavonolignans, and alkaloids and thus plays a central role in plant secondary metabolism.</text>
</comment>
<keyword evidence="4" id="KW-0052">Apoplast</keyword>
<gene>
    <name evidence="6" type="ORF">J5N97_020072</name>
</gene>
<comment type="subunit">
    <text evidence="2 4">Homodimer.</text>
</comment>
<accession>A0A9D5CGB0</accession>
<evidence type="ECO:0000313" key="6">
    <source>
        <dbReference type="EMBL" id="KAJ0972113.1"/>
    </source>
</evidence>
<comment type="similarity">
    <text evidence="1 4">Belongs to the plant dirigent protein family.</text>
</comment>
<dbReference type="InterPro" id="IPR004265">
    <property type="entry name" value="Dirigent"/>
</dbReference>
<dbReference type="Gene3D" id="2.40.480.10">
    <property type="entry name" value="Allene oxide cyclase-like"/>
    <property type="match status" value="1"/>
</dbReference>
<proteinExistence type="inferred from homology"/>
<reference evidence="6" key="2">
    <citation type="journal article" date="2022" name="Hortic Res">
        <title>The genome of Dioscorea zingiberensis sheds light on the biosynthesis, origin and evolution of the medicinally important diosgenin saponins.</title>
        <authorList>
            <person name="Li Y."/>
            <person name="Tan C."/>
            <person name="Li Z."/>
            <person name="Guo J."/>
            <person name="Li S."/>
            <person name="Chen X."/>
            <person name="Wang C."/>
            <person name="Dai X."/>
            <person name="Yang H."/>
            <person name="Song W."/>
            <person name="Hou L."/>
            <person name="Xu J."/>
            <person name="Tong Z."/>
            <person name="Xu A."/>
            <person name="Yuan X."/>
            <person name="Wang W."/>
            <person name="Yang Q."/>
            <person name="Chen L."/>
            <person name="Sun Z."/>
            <person name="Wang K."/>
            <person name="Pan B."/>
            <person name="Chen J."/>
            <person name="Bao Y."/>
            <person name="Liu F."/>
            <person name="Qi X."/>
            <person name="Gang D.R."/>
            <person name="Wen J."/>
            <person name="Li J."/>
        </authorList>
    </citation>
    <scope>NUCLEOTIDE SEQUENCE</scope>
    <source>
        <strain evidence="6">Dzin_1.0</strain>
    </source>
</reference>
<dbReference type="InterPro" id="IPR011009">
    <property type="entry name" value="Kinase-like_dom_sf"/>
</dbReference>
<name>A0A9D5CGB0_9LILI</name>
<evidence type="ECO:0000256" key="3">
    <source>
        <dbReference type="ARBA" id="ARBA00022525"/>
    </source>
</evidence>
<comment type="caution">
    <text evidence="6">The sequence shown here is derived from an EMBL/GenBank/DDBJ whole genome shotgun (WGS) entry which is preliminary data.</text>
</comment>
<sequence length="351" mass="39172">MYMDRTTRQVLVMEWVEGQKLSEVKDLYLVEVGVYCSLSQLLEHGFYHADPHHGNLLRSSDGKLAYLDFGIMGEFKQELQDGFIEACLHLVNRDLMHWQMISLLLGYNYFSMTGFIIQAGFPKEEKGLFIEDATNVNLALEMKDMGVVGIDLSGNPEVGECEEKERVSLIHSYSNAFKGFSAMLIKKRSLLLSVSAINAGEEVETHIQVYFNDIVSGPNYTAIRVAEASTTNISRTNFGAVVVIDDPLTESPDPSSKLIGRAQGMYALASQEEYGLLMAMNLAFIDGEFNGSTLAVLGRNAVFSEVREMPIVGGSGRFRLARGYVLAKTYKFDRITGDTIVEWNIHVLHYS</sequence>
<dbReference type="AlphaFoldDB" id="A0A9D5CGB0"/>
<evidence type="ECO:0000313" key="7">
    <source>
        <dbReference type="Proteomes" id="UP001085076"/>
    </source>
</evidence>
<dbReference type="Pfam" id="PF03018">
    <property type="entry name" value="Dirigent"/>
    <property type="match status" value="1"/>
</dbReference>
<feature type="domain" description="ABC1 atypical kinase-like" evidence="5">
    <location>
        <begin position="2"/>
        <end position="95"/>
    </location>
</feature>
<dbReference type="GO" id="GO:0048046">
    <property type="term" value="C:apoplast"/>
    <property type="evidence" value="ECO:0007669"/>
    <property type="project" value="UniProtKB-SubCell"/>
</dbReference>
<reference evidence="6" key="1">
    <citation type="submission" date="2021-03" db="EMBL/GenBank/DDBJ databases">
        <authorList>
            <person name="Li Z."/>
            <person name="Yang C."/>
        </authorList>
    </citation>
    <scope>NUCLEOTIDE SEQUENCE</scope>
    <source>
        <strain evidence="6">Dzin_1.0</strain>
        <tissue evidence="6">Leaf</tissue>
    </source>
</reference>
<dbReference type="PANTHER" id="PTHR21495">
    <property type="entry name" value="NUCLEOPORIN-RELATED"/>
    <property type="match status" value="1"/>
</dbReference>
<dbReference type="Pfam" id="PF03109">
    <property type="entry name" value="ABC1"/>
    <property type="match status" value="1"/>
</dbReference>
<keyword evidence="7" id="KW-1185">Reference proteome</keyword>
<comment type="subcellular location">
    <subcellularLocation>
        <location evidence="4">Secreted</location>
        <location evidence="4">Extracellular space</location>
        <location evidence="4">Apoplast</location>
    </subcellularLocation>
</comment>
<evidence type="ECO:0000256" key="4">
    <source>
        <dbReference type="RuleBase" id="RU363099"/>
    </source>
</evidence>
<keyword evidence="3 4" id="KW-0964">Secreted</keyword>
<dbReference type="GO" id="GO:0009699">
    <property type="term" value="P:phenylpropanoid biosynthetic process"/>
    <property type="evidence" value="ECO:0007669"/>
    <property type="project" value="UniProtKB-ARBA"/>
</dbReference>
<protein>
    <recommendedName>
        <fullName evidence="4">Dirigent protein</fullName>
    </recommendedName>
</protein>
<dbReference type="InterPro" id="IPR004147">
    <property type="entry name" value="ABC1_dom"/>
</dbReference>
<dbReference type="EMBL" id="JAGGNH010000005">
    <property type="protein sequence ID" value="KAJ0972113.1"/>
    <property type="molecule type" value="Genomic_DNA"/>
</dbReference>
<evidence type="ECO:0000259" key="5">
    <source>
        <dbReference type="Pfam" id="PF03109"/>
    </source>
</evidence>
<dbReference type="InterPro" id="IPR044859">
    <property type="entry name" value="Allene_oxi_cyc_Dirigent"/>
</dbReference>
<evidence type="ECO:0000256" key="1">
    <source>
        <dbReference type="ARBA" id="ARBA00010746"/>
    </source>
</evidence>
<dbReference type="OrthoDB" id="1864232at2759"/>
<organism evidence="6 7">
    <name type="scientific">Dioscorea zingiberensis</name>
    <dbReference type="NCBI Taxonomy" id="325984"/>
    <lineage>
        <taxon>Eukaryota</taxon>
        <taxon>Viridiplantae</taxon>
        <taxon>Streptophyta</taxon>
        <taxon>Embryophyta</taxon>
        <taxon>Tracheophyta</taxon>
        <taxon>Spermatophyta</taxon>
        <taxon>Magnoliopsida</taxon>
        <taxon>Liliopsida</taxon>
        <taxon>Dioscoreales</taxon>
        <taxon>Dioscoreaceae</taxon>
        <taxon>Dioscorea</taxon>
    </lineage>
</organism>